<evidence type="ECO:0000313" key="14">
    <source>
        <dbReference type="Proteomes" id="UP000064893"/>
    </source>
</evidence>
<feature type="domain" description="PKD" evidence="11">
    <location>
        <begin position="985"/>
        <end position="1070"/>
    </location>
</feature>
<dbReference type="Gene3D" id="2.60.40.10">
    <property type="entry name" value="Immunoglobulins"/>
    <property type="match status" value="3"/>
</dbReference>
<dbReference type="GO" id="GO:0004252">
    <property type="term" value="F:serine-type endopeptidase activity"/>
    <property type="evidence" value="ECO:0007669"/>
    <property type="project" value="UniProtKB-UniRule"/>
</dbReference>
<dbReference type="Pfam" id="PF16361">
    <property type="entry name" value="Peptidase_S8_N"/>
    <property type="match status" value="1"/>
</dbReference>
<evidence type="ECO:0000259" key="11">
    <source>
        <dbReference type="PROSITE" id="PS50093"/>
    </source>
</evidence>
<dbReference type="Pfam" id="PF00041">
    <property type="entry name" value="fn3"/>
    <property type="match status" value="2"/>
</dbReference>
<dbReference type="InterPro" id="IPR000209">
    <property type="entry name" value="Peptidase_S8/S53_dom"/>
</dbReference>
<keyword evidence="2 9" id="KW-0645">Protease</keyword>
<dbReference type="STRING" id="1307839.L21SP5_00876"/>
<keyword evidence="6" id="KW-0119">Carbohydrate metabolism</keyword>
<dbReference type="PROSITE" id="PS51892">
    <property type="entry name" value="SUBTILASE"/>
    <property type="match status" value="1"/>
</dbReference>
<dbReference type="InterPro" id="IPR045474">
    <property type="entry name" value="GEVED"/>
</dbReference>
<dbReference type="GO" id="GO:0008843">
    <property type="term" value="F:endochitinase activity"/>
    <property type="evidence" value="ECO:0007669"/>
    <property type="project" value="UniProtKB-EC"/>
</dbReference>
<dbReference type="FunFam" id="2.60.40.10:FF:001114">
    <property type="entry name" value="Chitinase A1"/>
    <property type="match status" value="1"/>
</dbReference>
<evidence type="ECO:0000256" key="9">
    <source>
        <dbReference type="PROSITE-ProRule" id="PRU01240"/>
    </source>
</evidence>
<proteinExistence type="inferred from homology"/>
<dbReference type="CDD" id="cd00146">
    <property type="entry name" value="PKD"/>
    <property type="match status" value="1"/>
</dbReference>
<dbReference type="InterPro" id="IPR036116">
    <property type="entry name" value="FN3_sf"/>
</dbReference>
<evidence type="ECO:0000256" key="5">
    <source>
        <dbReference type="ARBA" id="ARBA00022825"/>
    </source>
</evidence>
<dbReference type="InterPro" id="IPR036852">
    <property type="entry name" value="Peptidase_S8/S53_dom_sf"/>
</dbReference>
<organism evidence="13 14">
    <name type="scientific">Salinivirga cyanobacteriivorans</name>
    <dbReference type="NCBI Taxonomy" id="1307839"/>
    <lineage>
        <taxon>Bacteria</taxon>
        <taxon>Pseudomonadati</taxon>
        <taxon>Bacteroidota</taxon>
        <taxon>Bacteroidia</taxon>
        <taxon>Bacteroidales</taxon>
        <taxon>Salinivirgaceae</taxon>
        <taxon>Salinivirga</taxon>
    </lineage>
</organism>
<feature type="signal peptide" evidence="10">
    <location>
        <begin position="1"/>
        <end position="21"/>
    </location>
</feature>
<accession>A0A0S2HX07</accession>
<dbReference type="KEGG" id="blq:L21SP5_00876"/>
<evidence type="ECO:0000256" key="7">
    <source>
        <dbReference type="ARBA" id="ARBA00023295"/>
    </source>
</evidence>
<dbReference type="GO" id="GO:0006508">
    <property type="term" value="P:proteolysis"/>
    <property type="evidence" value="ECO:0007669"/>
    <property type="project" value="UniProtKB-KW"/>
</dbReference>
<dbReference type="SMART" id="SM00089">
    <property type="entry name" value="PKD"/>
    <property type="match status" value="1"/>
</dbReference>
<dbReference type="Pfam" id="PF20009">
    <property type="entry name" value="GEVED"/>
    <property type="match status" value="3"/>
</dbReference>
<evidence type="ECO:0000259" key="12">
    <source>
        <dbReference type="PROSITE" id="PS50853"/>
    </source>
</evidence>
<gene>
    <name evidence="13" type="primary">chiA1</name>
    <name evidence="13" type="ORF">L21SP5_00876</name>
</gene>
<feature type="active site" description="Charge relay system" evidence="9">
    <location>
        <position position="210"/>
    </location>
</feature>
<dbReference type="PANTHER" id="PTHR43806:SF11">
    <property type="entry name" value="CEREVISIN-RELATED"/>
    <property type="match status" value="1"/>
</dbReference>
<evidence type="ECO:0000256" key="10">
    <source>
        <dbReference type="SAM" id="SignalP"/>
    </source>
</evidence>
<dbReference type="FunFam" id="2.60.40.10:FF:000270">
    <property type="entry name" value="Cell surface protein"/>
    <property type="match status" value="1"/>
</dbReference>
<dbReference type="PRINTS" id="PR00723">
    <property type="entry name" value="SUBTILISIN"/>
</dbReference>
<evidence type="ECO:0000256" key="2">
    <source>
        <dbReference type="ARBA" id="ARBA00022670"/>
    </source>
</evidence>
<feature type="active site" description="Charge relay system" evidence="9">
    <location>
        <position position="264"/>
    </location>
</feature>
<dbReference type="InterPro" id="IPR000601">
    <property type="entry name" value="PKD_dom"/>
</dbReference>
<dbReference type="PATRIC" id="fig|1307839.3.peg.927"/>
<dbReference type="InterPro" id="IPR023828">
    <property type="entry name" value="Peptidase_S8_Ser-AS"/>
</dbReference>
<dbReference type="Pfam" id="PF00082">
    <property type="entry name" value="Peptidase_S8"/>
    <property type="match status" value="1"/>
</dbReference>
<reference evidence="13 14" key="1">
    <citation type="submission" date="2015-11" db="EMBL/GenBank/DDBJ databases">
        <title>Description and complete genome sequence of a novel strain predominating in hypersaline microbial mats and representing a new family of the Bacteriodetes phylum.</title>
        <authorList>
            <person name="Spring S."/>
            <person name="Bunk B."/>
            <person name="Sproer C."/>
            <person name="Klenk H.-P."/>
        </authorList>
    </citation>
    <scope>NUCLEOTIDE SEQUENCE [LARGE SCALE GENOMIC DNA]</scope>
    <source>
        <strain evidence="13 14">L21-Spi-D4</strain>
    </source>
</reference>
<dbReference type="PROSITE" id="PS00138">
    <property type="entry name" value="SUBTILASE_SER"/>
    <property type="match status" value="1"/>
</dbReference>
<dbReference type="Pfam" id="PF18911">
    <property type="entry name" value="PKD_4"/>
    <property type="match status" value="1"/>
</dbReference>
<evidence type="ECO:0000256" key="6">
    <source>
        <dbReference type="ARBA" id="ARBA00023277"/>
    </source>
</evidence>
<dbReference type="InterPro" id="IPR026444">
    <property type="entry name" value="Secre_tail"/>
</dbReference>
<dbReference type="SUPFAM" id="SSF52743">
    <property type="entry name" value="Subtilisin-like"/>
    <property type="match status" value="1"/>
</dbReference>
<keyword evidence="14" id="KW-1185">Reference proteome</keyword>
<dbReference type="SMART" id="SM00060">
    <property type="entry name" value="FN3"/>
    <property type="match status" value="2"/>
</dbReference>
<dbReference type="Pfam" id="PF18962">
    <property type="entry name" value="Por_Secre_tail"/>
    <property type="match status" value="1"/>
</dbReference>
<evidence type="ECO:0000256" key="3">
    <source>
        <dbReference type="ARBA" id="ARBA00022729"/>
    </source>
</evidence>
<dbReference type="CDD" id="cd00063">
    <property type="entry name" value="FN3"/>
    <property type="match status" value="2"/>
</dbReference>
<dbReference type="OrthoDB" id="1489355at2"/>
<dbReference type="Proteomes" id="UP000064893">
    <property type="component" value="Chromosome"/>
</dbReference>
<dbReference type="InterPro" id="IPR050131">
    <property type="entry name" value="Peptidase_S8_subtilisin-like"/>
</dbReference>
<comment type="similarity">
    <text evidence="1 9">Belongs to the peptidase S8 family.</text>
</comment>
<feature type="chain" id="PRO_5006599185" evidence="10">
    <location>
        <begin position="22"/>
        <end position="1300"/>
    </location>
</feature>
<keyword evidence="4 9" id="KW-0378">Hydrolase</keyword>
<dbReference type="NCBIfam" id="TIGR04183">
    <property type="entry name" value="Por_Secre_tail"/>
    <property type="match status" value="1"/>
</dbReference>
<feature type="domain" description="Fibronectin type-III" evidence="12">
    <location>
        <begin position="751"/>
        <end position="836"/>
    </location>
</feature>
<dbReference type="SUPFAM" id="SSF49265">
    <property type="entry name" value="Fibronectin type III"/>
    <property type="match status" value="1"/>
</dbReference>
<dbReference type="EC" id="3.2.1.14" evidence="13"/>
<dbReference type="PROSITE" id="PS50853">
    <property type="entry name" value="FN3"/>
    <property type="match status" value="2"/>
</dbReference>
<evidence type="ECO:0000256" key="1">
    <source>
        <dbReference type="ARBA" id="ARBA00011073"/>
    </source>
</evidence>
<dbReference type="EMBL" id="CP013118">
    <property type="protein sequence ID" value="ALO14546.1"/>
    <property type="molecule type" value="Genomic_DNA"/>
</dbReference>
<evidence type="ECO:0000256" key="8">
    <source>
        <dbReference type="ARBA" id="ARBA00023326"/>
    </source>
</evidence>
<keyword evidence="5 9" id="KW-0720">Serine protease</keyword>
<sequence precursor="true">MNVKLFTLLFTFLIATTAVFAQDRAVNDDGNYEGVIKVKFDDTMVKQLEQLHQQKSNNVNVIKATKKGYVLTANPELDSKNKNLGAYEYKRVFRYAGKFEQRHREFGLHKWYEISFDSKASVDELLKAYSSVDNIEIAEALPKMTLFDKHPEPKNNGKTLSTTPTDTRYDEQWHYNNTGQTNGTVDADIDLPEAWEVETGNSEVIVAVEDQGIDVDHEDMVGNMWINSGETPNNGVDDDNNGYVDDYHGYNFADNQGTITAGDHGSHTAGTIGAETNNGVGVAGIAGGTGNNDGVRLMSCEVFGASNQGGFDEAFVYAADMGAHISQNSWGGGGESQAINDAIDYFIANGGGAGTPMTGGVVVIAAGNSDVSSGSSIWPAAYEPAIAVAATNHEDVKSYYSNYGTWVDISAPGGETNSVNSEGVLSCWDGGYGFYQGTSMACPHVSGVAALIVSKYAGNITPDEVRSRLVTYVDDISAQNSSYTGQLGSGRLNAYAALTGTAPQPPAATYCTSKGNDASYEWIANVEIGSYSNASDGAGYTDFTSEEVQLSAGQSYNITLTPGFSNSAYDEYWKIWIDYNNDTVFDADELVYDAGSLSQSAVSGTISIPSDANGIRRMRVSMKYNGAQTACESFDYGEVEDYHVNISSNGGDTEAPTAPSNLSASNITETSVDLNWSAATDNVGVDYYTVLQDGSSIATTANTSYSVSGLAEATTYTFTVKAVDAAGNVSATSSAVDVTTNSSVDTEAPTAPTNLASGSVTETSVDLSWSAATDNVGVDYYTVLQDGNSIATTANTSYSVSGLTAATTYTFTVKAVDAAGNVSAASNAIDVTTNDGSVSYCASQGNNSSYEWISQVDIGSFSNSSGAAGYSDFTGQTVNLTAGNAVDITLTPDFSGSTYNEYWKIWIDYNADGDFTDNGELVFDAGSMSSSAVSGTINVASTATGTTRMRVTMKYNGEPTSCESFSYGEVEDYTVTFGEAVVEAPVADFSASTTSIETGQSVTFSDLSTNNPTSWSWSFEGGTPSTSTSQNPAVTYSTAGTYQVSLTATNSAGSDTETKTGYISVTEGSVSYCASQGNNSSYEWIESVSFDSFTNTSGDNGGYADFTGQTITLTPGASTNVTLTPGFSGSTYTEYWVMWIDYNKDGDFTDSGEQIGSGNGSGEISGSINIDANASGTTRMRVSMKYNAAPTSCETFSYGEVEDYTVSFSGKGVTAMEELAETNISIYPQPADELVHIDMNTTSNTAEVRMYNMNGQLVKATQLDYNGQGFDLDVAGQSEGMYMLQIVTGNEIHSERIVIE</sequence>
<dbReference type="RefSeq" id="WP_057952085.1">
    <property type="nucleotide sequence ID" value="NZ_CP013118.1"/>
</dbReference>
<dbReference type="PANTHER" id="PTHR43806">
    <property type="entry name" value="PEPTIDASE S8"/>
    <property type="match status" value="1"/>
</dbReference>
<dbReference type="Gene3D" id="3.40.50.200">
    <property type="entry name" value="Peptidase S8/S53 domain"/>
    <property type="match status" value="1"/>
</dbReference>
<dbReference type="GO" id="GO:0000272">
    <property type="term" value="P:polysaccharide catabolic process"/>
    <property type="evidence" value="ECO:0007669"/>
    <property type="project" value="UniProtKB-KW"/>
</dbReference>
<evidence type="ECO:0000313" key="13">
    <source>
        <dbReference type="EMBL" id="ALO14546.1"/>
    </source>
</evidence>
<dbReference type="InterPro" id="IPR013783">
    <property type="entry name" value="Ig-like_fold"/>
</dbReference>
<keyword evidence="7 13" id="KW-0326">Glycosidase</keyword>
<dbReference type="SUPFAM" id="SSF49299">
    <property type="entry name" value="PKD domain"/>
    <property type="match status" value="1"/>
</dbReference>
<dbReference type="InterPro" id="IPR003961">
    <property type="entry name" value="FN3_dom"/>
</dbReference>
<feature type="active site" description="Charge relay system" evidence="9">
    <location>
        <position position="439"/>
    </location>
</feature>
<dbReference type="InterPro" id="IPR015500">
    <property type="entry name" value="Peptidase_S8_subtilisin-rel"/>
</dbReference>
<feature type="domain" description="Fibronectin type-III" evidence="12">
    <location>
        <begin position="658"/>
        <end position="743"/>
    </location>
</feature>
<protein>
    <submittedName>
        <fullName evidence="13">Chitinase A1</fullName>
        <ecNumber evidence="13">3.2.1.14</ecNumber>
    </submittedName>
</protein>
<name>A0A0S2HX07_9BACT</name>
<evidence type="ECO:0000256" key="4">
    <source>
        <dbReference type="ARBA" id="ARBA00022801"/>
    </source>
</evidence>
<keyword evidence="8" id="KW-0624">Polysaccharide degradation</keyword>
<dbReference type="PROSITE" id="PS50093">
    <property type="entry name" value="PKD"/>
    <property type="match status" value="1"/>
</dbReference>
<dbReference type="InterPro" id="IPR035986">
    <property type="entry name" value="PKD_dom_sf"/>
</dbReference>
<keyword evidence="3 10" id="KW-0732">Signal</keyword>
<dbReference type="InterPro" id="IPR022409">
    <property type="entry name" value="PKD/Chitinase_dom"/>
</dbReference>
<dbReference type="InterPro" id="IPR032304">
    <property type="entry name" value="Peptidase_S8_N"/>
</dbReference>